<dbReference type="Proteomes" id="UP000008311">
    <property type="component" value="Unassembled WGS sequence"/>
</dbReference>
<evidence type="ECO:0000313" key="1">
    <source>
        <dbReference type="EMBL" id="EEF24967.1"/>
    </source>
</evidence>
<reference evidence="2" key="1">
    <citation type="journal article" date="2010" name="Nat. Biotechnol.">
        <title>Draft genome sequence of the oilseed species Ricinus communis.</title>
        <authorList>
            <person name="Chan A.P."/>
            <person name="Crabtree J."/>
            <person name="Zhao Q."/>
            <person name="Lorenzi H."/>
            <person name="Orvis J."/>
            <person name="Puiu D."/>
            <person name="Melake-Berhan A."/>
            <person name="Jones K.M."/>
            <person name="Redman J."/>
            <person name="Chen G."/>
            <person name="Cahoon E.B."/>
            <person name="Gedil M."/>
            <person name="Stanke M."/>
            <person name="Haas B.J."/>
            <person name="Wortman J.R."/>
            <person name="Fraser-Liggett C.M."/>
            <person name="Ravel J."/>
            <person name="Rabinowicz P.D."/>
        </authorList>
    </citation>
    <scope>NUCLEOTIDE SEQUENCE [LARGE SCALE GENOMIC DNA]</scope>
    <source>
        <strain evidence="2">cv. Hale</strain>
    </source>
</reference>
<keyword evidence="2" id="KW-1185">Reference proteome</keyword>
<dbReference type="AlphaFoldDB" id="B9TGP8"/>
<accession>B9TGP8</accession>
<proteinExistence type="predicted"/>
<name>B9TGP8_RICCO</name>
<protein>
    <submittedName>
        <fullName evidence="1">Uncharacterized protein</fullName>
    </submittedName>
</protein>
<sequence>MQRLAVADRGQRDLQLLRATAQCRVVRYRQPGEAKCAQTLRETLQRPQRQAKHLFQPQQHLNHCVSINAWPATSGRTLPGHVRQDACVNPHGHIASRDQARVVLSPIPDSINPFGLLAIAIVFAHLPGEKSRMYAVHPEVNRGAVTTVARKRQIGARYTDLCNNAHCTS</sequence>
<evidence type="ECO:0000313" key="2">
    <source>
        <dbReference type="Proteomes" id="UP000008311"/>
    </source>
</evidence>
<organism evidence="1 2">
    <name type="scientific">Ricinus communis</name>
    <name type="common">Castor bean</name>
    <dbReference type="NCBI Taxonomy" id="3988"/>
    <lineage>
        <taxon>Eukaryota</taxon>
        <taxon>Viridiplantae</taxon>
        <taxon>Streptophyta</taxon>
        <taxon>Embryophyta</taxon>
        <taxon>Tracheophyta</taxon>
        <taxon>Spermatophyta</taxon>
        <taxon>Magnoliopsida</taxon>
        <taxon>eudicotyledons</taxon>
        <taxon>Gunneridae</taxon>
        <taxon>Pentapetalae</taxon>
        <taxon>rosids</taxon>
        <taxon>fabids</taxon>
        <taxon>Malpighiales</taxon>
        <taxon>Euphorbiaceae</taxon>
        <taxon>Acalyphoideae</taxon>
        <taxon>Acalypheae</taxon>
        <taxon>Ricinus</taxon>
    </lineage>
</organism>
<dbReference type="InParanoid" id="B9TGP8"/>
<dbReference type="EMBL" id="EQ980825">
    <property type="protein sequence ID" value="EEF24967.1"/>
    <property type="molecule type" value="Genomic_DNA"/>
</dbReference>
<gene>
    <name evidence="1" type="ORF">RCOM_1816160</name>
</gene>